<keyword evidence="2" id="KW-1185">Reference proteome</keyword>
<comment type="caution">
    <text evidence="1">The sequence shown here is derived from an EMBL/GenBank/DDBJ whole genome shotgun (WGS) entry which is preliminary data.</text>
</comment>
<protein>
    <submittedName>
        <fullName evidence="1">Uncharacterized protein</fullName>
    </submittedName>
</protein>
<sequence length="221" mass="24287">MKAIRDVMRKIRSGSEFMGKAASRKIRKARTPEDQALALARNVGVPEAQRIRGDLRVVPVANRTEAEQRHAVRSGETRTVRKLTRIEKLQRAGTIAPHEAAACAWYAAAHELGYATLGITGSYERIGEGGRGQGARAMCHLPRYKAQEEARADYAYGREAIPPFLLPLFERVVLAGESMSDAGGALWEDLAKAQRSSKLASAFRLAANKLHERVGHMLSVE</sequence>
<evidence type="ECO:0000313" key="2">
    <source>
        <dbReference type="Proteomes" id="UP001259572"/>
    </source>
</evidence>
<evidence type="ECO:0000313" key="1">
    <source>
        <dbReference type="EMBL" id="MDT9600054.1"/>
    </source>
</evidence>
<reference evidence="1 2" key="1">
    <citation type="submission" date="2023-05" db="EMBL/GenBank/DDBJ databases">
        <authorList>
            <person name="Guo Y."/>
        </authorList>
    </citation>
    <scope>NUCLEOTIDE SEQUENCE [LARGE SCALE GENOMIC DNA]</scope>
    <source>
        <strain evidence="1 2">GR2756</strain>
    </source>
</reference>
<proteinExistence type="predicted"/>
<organism evidence="1 2">
    <name type="scientific">Sphingosinicella rhizophila</name>
    <dbReference type="NCBI Taxonomy" id="3050082"/>
    <lineage>
        <taxon>Bacteria</taxon>
        <taxon>Pseudomonadati</taxon>
        <taxon>Pseudomonadota</taxon>
        <taxon>Alphaproteobacteria</taxon>
        <taxon>Sphingomonadales</taxon>
        <taxon>Sphingosinicellaceae</taxon>
        <taxon>Sphingosinicella</taxon>
    </lineage>
</organism>
<dbReference type="RefSeq" id="WP_315727155.1">
    <property type="nucleotide sequence ID" value="NZ_JAVUPU010000007.1"/>
</dbReference>
<dbReference type="Proteomes" id="UP001259572">
    <property type="component" value="Unassembled WGS sequence"/>
</dbReference>
<name>A0ABU3Q9I6_9SPHN</name>
<accession>A0ABU3Q9I6</accession>
<gene>
    <name evidence="1" type="ORF">RQX22_13925</name>
</gene>
<dbReference type="EMBL" id="JAVUPU010000007">
    <property type="protein sequence ID" value="MDT9600054.1"/>
    <property type="molecule type" value="Genomic_DNA"/>
</dbReference>